<sequence length="136" mass="16085">MNVPQGLTVVHYPRNITVPDCPANFCEGERDILWKNVISRYVWRYLYVKTKNQINLMVWNATFQTVLEFLAHTNGEIIDTLLAEWGFEVSEYPSITSFNSCELYNISQCKRQRRKTYSVQRYECVDEYVDDILDVI</sequence>
<comment type="caution">
    <text evidence="1">The sequence shown here is derived from an EMBL/GenBank/DDBJ whole genome shotgun (WGS) entry which is preliminary data.</text>
</comment>
<name>A0A6S7GYE6_PARCT</name>
<evidence type="ECO:0000313" key="2">
    <source>
        <dbReference type="Proteomes" id="UP001152795"/>
    </source>
</evidence>
<organism evidence="1 2">
    <name type="scientific">Paramuricea clavata</name>
    <name type="common">Red gorgonian</name>
    <name type="synonym">Violescent sea-whip</name>
    <dbReference type="NCBI Taxonomy" id="317549"/>
    <lineage>
        <taxon>Eukaryota</taxon>
        <taxon>Metazoa</taxon>
        <taxon>Cnidaria</taxon>
        <taxon>Anthozoa</taxon>
        <taxon>Octocorallia</taxon>
        <taxon>Malacalcyonacea</taxon>
        <taxon>Plexauridae</taxon>
        <taxon>Paramuricea</taxon>
    </lineage>
</organism>
<keyword evidence="2" id="KW-1185">Reference proteome</keyword>
<reference evidence="1" key="1">
    <citation type="submission" date="2020-04" db="EMBL/GenBank/DDBJ databases">
        <authorList>
            <person name="Alioto T."/>
            <person name="Alioto T."/>
            <person name="Gomez Garrido J."/>
        </authorList>
    </citation>
    <scope>NUCLEOTIDE SEQUENCE</scope>
    <source>
        <strain evidence="1">A484AB</strain>
    </source>
</reference>
<accession>A0A6S7GYE6</accession>
<proteinExistence type="predicted"/>
<gene>
    <name evidence="1" type="ORF">PACLA_8A073135</name>
</gene>
<protein>
    <submittedName>
        <fullName evidence="1">Uncharacterized protein</fullName>
    </submittedName>
</protein>
<evidence type="ECO:0000313" key="1">
    <source>
        <dbReference type="EMBL" id="CAB3989371.1"/>
    </source>
</evidence>
<dbReference type="AlphaFoldDB" id="A0A6S7GYE6"/>
<dbReference type="Proteomes" id="UP001152795">
    <property type="component" value="Unassembled WGS sequence"/>
</dbReference>
<dbReference type="EMBL" id="CACRXK020001476">
    <property type="protein sequence ID" value="CAB3989371.1"/>
    <property type="molecule type" value="Genomic_DNA"/>
</dbReference>